<sequence>CVGERCCGSQPAQAGRSKEKLFDYGAHLCS</sequence>
<evidence type="ECO:0000313" key="1">
    <source>
        <dbReference type="EMBL" id="SVD59532.1"/>
    </source>
</evidence>
<dbReference type="AlphaFoldDB" id="A0A382WL70"/>
<protein>
    <submittedName>
        <fullName evidence="1">Uncharacterized protein</fullName>
    </submittedName>
</protein>
<proteinExistence type="predicted"/>
<organism evidence="1">
    <name type="scientific">marine metagenome</name>
    <dbReference type="NCBI Taxonomy" id="408172"/>
    <lineage>
        <taxon>unclassified sequences</taxon>
        <taxon>metagenomes</taxon>
        <taxon>ecological metagenomes</taxon>
    </lineage>
</organism>
<accession>A0A382WL70</accession>
<dbReference type="EMBL" id="UINC01160725">
    <property type="protein sequence ID" value="SVD59532.1"/>
    <property type="molecule type" value="Genomic_DNA"/>
</dbReference>
<feature type="non-terminal residue" evidence="1">
    <location>
        <position position="1"/>
    </location>
</feature>
<gene>
    <name evidence="1" type="ORF">METZ01_LOCUS412386</name>
</gene>
<reference evidence="1" key="1">
    <citation type="submission" date="2018-05" db="EMBL/GenBank/DDBJ databases">
        <authorList>
            <person name="Lanie J.A."/>
            <person name="Ng W.-L."/>
            <person name="Kazmierczak K.M."/>
            <person name="Andrzejewski T.M."/>
            <person name="Davidsen T.M."/>
            <person name="Wayne K.J."/>
            <person name="Tettelin H."/>
            <person name="Glass J.I."/>
            <person name="Rusch D."/>
            <person name="Podicherti R."/>
            <person name="Tsui H.-C.T."/>
            <person name="Winkler M.E."/>
        </authorList>
    </citation>
    <scope>NUCLEOTIDE SEQUENCE</scope>
</reference>
<name>A0A382WL70_9ZZZZ</name>